<feature type="compositionally biased region" description="Basic and acidic residues" evidence="1">
    <location>
        <begin position="21"/>
        <end position="30"/>
    </location>
</feature>
<reference evidence="2 3" key="1">
    <citation type="submission" date="2019-08" db="EMBL/GenBank/DDBJ databases">
        <title>Archangium and Cystobacter genomes.</title>
        <authorList>
            <person name="Chen I.-C.K."/>
            <person name="Wielgoss S."/>
        </authorList>
    </citation>
    <scope>NUCLEOTIDE SEQUENCE [LARGE SCALE GENOMIC DNA]</scope>
    <source>
        <strain evidence="2 3">Cbm 6</strain>
    </source>
</reference>
<keyword evidence="3" id="KW-1185">Reference proteome</keyword>
<protein>
    <submittedName>
        <fullName evidence="2">Uncharacterized protein</fullName>
    </submittedName>
</protein>
<gene>
    <name evidence="2" type="ORF">F0U60_52060</name>
</gene>
<feature type="region of interest" description="Disordered" evidence="1">
    <location>
        <begin position="1"/>
        <end position="51"/>
    </location>
</feature>
<evidence type="ECO:0000313" key="2">
    <source>
        <dbReference type="EMBL" id="WNG51706.1"/>
    </source>
</evidence>
<accession>A0ABY9X8L0</accession>
<dbReference type="Proteomes" id="UP001611383">
    <property type="component" value="Chromosome"/>
</dbReference>
<proteinExistence type="predicted"/>
<dbReference type="EMBL" id="CP043494">
    <property type="protein sequence ID" value="WNG51706.1"/>
    <property type="molecule type" value="Genomic_DNA"/>
</dbReference>
<name>A0ABY9X8L0_9BACT</name>
<feature type="region of interest" description="Disordered" evidence="1">
    <location>
        <begin position="76"/>
        <end position="111"/>
    </location>
</feature>
<evidence type="ECO:0000256" key="1">
    <source>
        <dbReference type="SAM" id="MobiDB-lite"/>
    </source>
</evidence>
<sequence>MANKDTRPPPQPAEDMFGRPTDVRHEKEEPEGQPTREQQGSHQRPDDENDEAFRKQCDAFHKHCEHDAQEEVAYGGVGAIPDGDGVRSDLGTNPLPESYWAAYPDKRPDGT</sequence>
<evidence type="ECO:0000313" key="3">
    <source>
        <dbReference type="Proteomes" id="UP001611383"/>
    </source>
</evidence>
<organism evidence="2 3">
    <name type="scientific">Archangium minus</name>
    <dbReference type="NCBI Taxonomy" id="83450"/>
    <lineage>
        <taxon>Bacteria</taxon>
        <taxon>Pseudomonadati</taxon>
        <taxon>Myxococcota</taxon>
        <taxon>Myxococcia</taxon>
        <taxon>Myxococcales</taxon>
        <taxon>Cystobacterineae</taxon>
        <taxon>Archangiaceae</taxon>
        <taxon>Archangium</taxon>
    </lineage>
</organism>
<dbReference type="RefSeq" id="WP_395811993.1">
    <property type="nucleotide sequence ID" value="NZ_CP043494.1"/>
</dbReference>